<evidence type="ECO:0000256" key="1">
    <source>
        <dbReference type="ARBA" id="ARBA00022801"/>
    </source>
</evidence>
<dbReference type="Pfam" id="PF07859">
    <property type="entry name" value="Abhydrolase_3"/>
    <property type="match status" value="1"/>
</dbReference>
<protein>
    <submittedName>
        <fullName evidence="3">Alpha/beta hydrolase</fullName>
    </submittedName>
</protein>
<proteinExistence type="predicted"/>
<dbReference type="AlphaFoldDB" id="A0AAE4B208"/>
<feature type="domain" description="Alpha/beta hydrolase fold-3" evidence="2">
    <location>
        <begin position="114"/>
        <end position="320"/>
    </location>
</feature>
<dbReference type="InterPro" id="IPR050300">
    <property type="entry name" value="GDXG_lipolytic_enzyme"/>
</dbReference>
<dbReference type="EMBL" id="JANHAX010000001">
    <property type="protein sequence ID" value="MDQ2088578.1"/>
    <property type="molecule type" value="Genomic_DNA"/>
</dbReference>
<reference evidence="3" key="2">
    <citation type="submission" date="2023-02" db="EMBL/GenBank/DDBJ databases">
        <title>'Rhodoalgimonas zhirmunskyi' gen. nov., isolated from a red alga.</title>
        <authorList>
            <person name="Nedashkovskaya O.I."/>
            <person name="Otstavnykh N.Y."/>
            <person name="Bystritskaya E.P."/>
            <person name="Balabanova L.A."/>
            <person name="Isaeva M.P."/>
        </authorList>
    </citation>
    <scope>NUCLEOTIDE SEQUENCE</scope>
    <source>
        <strain evidence="3">KCTC 52189</strain>
    </source>
</reference>
<dbReference type="Gene3D" id="3.40.50.1820">
    <property type="entry name" value="alpha/beta hydrolase"/>
    <property type="match status" value="1"/>
</dbReference>
<dbReference type="Proteomes" id="UP001226762">
    <property type="component" value="Unassembled WGS sequence"/>
</dbReference>
<dbReference type="GO" id="GO:0016787">
    <property type="term" value="F:hydrolase activity"/>
    <property type="evidence" value="ECO:0007669"/>
    <property type="project" value="UniProtKB-KW"/>
</dbReference>
<dbReference type="RefSeq" id="WP_306733842.1">
    <property type="nucleotide sequence ID" value="NZ_JANHAX010000001.1"/>
</dbReference>
<evidence type="ECO:0000259" key="2">
    <source>
        <dbReference type="Pfam" id="PF07859"/>
    </source>
</evidence>
<dbReference type="InterPro" id="IPR013094">
    <property type="entry name" value="AB_hydrolase_3"/>
</dbReference>
<dbReference type="InterPro" id="IPR029058">
    <property type="entry name" value="AB_hydrolase_fold"/>
</dbReference>
<sequence length="345" mass="36834">MSRLRVVWAAAKMALPAPLQHALYAGRLHEVDGRRMDASAQIVGELATLLRGGDSLPTVEESRTQMDAMVARFDRPCPDNIARHDLTLPGAAGSRPARIYVSRGADPYAVQPTLIYLHGGGWVQGGLASHDGTCGALAERAGIRVIAYDYRLAPEHPFPSAPDDVRAAYLALLDRGGDFGIAPDRLAVGGDSAGANLTSVLIHDLAEAGAPPPAAQLLIYPAVDARMQTPAMESLRDAFVLPKTRMEWYLKLYLGQHGDLSDPRVSPVLSPYLAGQPPALIIAAGHDPLRDDAYLLAEALDKAGGQAELVEFEGQVHAFISLTRVIPEGRAALDRAGDWLAAVLR</sequence>
<comment type="caution">
    <text evidence="3">The sequence shown here is derived from an EMBL/GenBank/DDBJ whole genome shotgun (WGS) entry which is preliminary data.</text>
</comment>
<accession>A0AAE4B208</accession>
<name>A0AAE4B208_9RHOB</name>
<reference evidence="3" key="1">
    <citation type="submission" date="2022-07" db="EMBL/GenBank/DDBJ databases">
        <authorList>
            <person name="Otstavnykh N."/>
            <person name="Isaeva M."/>
            <person name="Bystritskaya E."/>
        </authorList>
    </citation>
    <scope>NUCLEOTIDE SEQUENCE</scope>
    <source>
        <strain evidence="3">KCTC 52189</strain>
    </source>
</reference>
<evidence type="ECO:0000313" key="3">
    <source>
        <dbReference type="EMBL" id="MDQ2088578.1"/>
    </source>
</evidence>
<organism evidence="3 4">
    <name type="scientific">Marimonas arenosa</name>
    <dbReference type="NCBI Taxonomy" id="1795305"/>
    <lineage>
        <taxon>Bacteria</taxon>
        <taxon>Pseudomonadati</taxon>
        <taxon>Pseudomonadota</taxon>
        <taxon>Alphaproteobacteria</taxon>
        <taxon>Rhodobacterales</taxon>
        <taxon>Paracoccaceae</taxon>
        <taxon>Marimonas</taxon>
    </lineage>
</organism>
<gene>
    <name evidence="3" type="ORF">NO357_01515</name>
</gene>
<dbReference type="PANTHER" id="PTHR48081">
    <property type="entry name" value="AB HYDROLASE SUPERFAMILY PROTEIN C4A8.06C"/>
    <property type="match status" value="1"/>
</dbReference>
<dbReference type="PANTHER" id="PTHR48081:SF8">
    <property type="entry name" value="ALPHA_BETA HYDROLASE FOLD-3 DOMAIN-CONTAINING PROTEIN-RELATED"/>
    <property type="match status" value="1"/>
</dbReference>
<evidence type="ECO:0000313" key="4">
    <source>
        <dbReference type="Proteomes" id="UP001226762"/>
    </source>
</evidence>
<keyword evidence="1 3" id="KW-0378">Hydrolase</keyword>
<keyword evidence="4" id="KW-1185">Reference proteome</keyword>
<dbReference type="SUPFAM" id="SSF53474">
    <property type="entry name" value="alpha/beta-Hydrolases"/>
    <property type="match status" value="1"/>
</dbReference>